<proteinExistence type="predicted"/>
<evidence type="ECO:0000313" key="1">
    <source>
        <dbReference type="EMBL" id="KAI4809688.1"/>
    </source>
</evidence>
<evidence type="ECO:0000313" key="2">
    <source>
        <dbReference type="Proteomes" id="UP001057452"/>
    </source>
</evidence>
<keyword evidence="2" id="KW-1185">Reference proteome</keyword>
<organism evidence="1 2">
    <name type="scientific">Chaenocephalus aceratus</name>
    <name type="common">Blackfin icefish</name>
    <name type="synonym">Chaenichthys aceratus</name>
    <dbReference type="NCBI Taxonomy" id="36190"/>
    <lineage>
        <taxon>Eukaryota</taxon>
        <taxon>Metazoa</taxon>
        <taxon>Chordata</taxon>
        <taxon>Craniata</taxon>
        <taxon>Vertebrata</taxon>
        <taxon>Euteleostomi</taxon>
        <taxon>Actinopterygii</taxon>
        <taxon>Neopterygii</taxon>
        <taxon>Teleostei</taxon>
        <taxon>Neoteleostei</taxon>
        <taxon>Acanthomorphata</taxon>
        <taxon>Eupercaria</taxon>
        <taxon>Perciformes</taxon>
        <taxon>Notothenioidei</taxon>
        <taxon>Channichthyidae</taxon>
        <taxon>Chaenocephalus</taxon>
    </lineage>
</organism>
<name>A0ACB9W9R9_CHAAC</name>
<accession>A0ACB9W9R9</accession>
<reference evidence="1" key="1">
    <citation type="submission" date="2022-05" db="EMBL/GenBank/DDBJ databases">
        <title>Chromosome-level genome of Chaenocephalus aceratus.</title>
        <authorList>
            <person name="Park H."/>
        </authorList>
    </citation>
    <scope>NUCLEOTIDE SEQUENCE</scope>
    <source>
        <strain evidence="1">KU_202001</strain>
    </source>
</reference>
<comment type="caution">
    <text evidence="1">The sequence shown here is derived from an EMBL/GenBank/DDBJ whole genome shotgun (WGS) entry which is preliminary data.</text>
</comment>
<sequence>MQLGSKVLAVRRISSPGFRSLNGPSRDTRGQEEDAKETMGNKRSTDDLPCIMTAAFHPTWRPPLVRRNGEIQPVKGCSGRALLIPHSSPSEARFPSTRPDSQTPAQGGGVVKSFGRAEAAVAAAVEDTARGDTRGICSKSGDGEGASSLSAR</sequence>
<dbReference type="Proteomes" id="UP001057452">
    <property type="component" value="Chromosome 17"/>
</dbReference>
<protein>
    <submittedName>
        <fullName evidence="1">Uncharacterized protein</fullName>
    </submittedName>
</protein>
<gene>
    <name evidence="1" type="ORF">KUCAC02_018554</name>
</gene>
<dbReference type="EMBL" id="CM043801">
    <property type="protein sequence ID" value="KAI4809688.1"/>
    <property type="molecule type" value="Genomic_DNA"/>
</dbReference>